<keyword evidence="3 6" id="KW-0812">Transmembrane</keyword>
<evidence type="ECO:0000256" key="5">
    <source>
        <dbReference type="ARBA" id="ARBA00023136"/>
    </source>
</evidence>
<dbReference type="EMBL" id="MBFU01000384">
    <property type="protein sequence ID" value="PVZ99842.1"/>
    <property type="molecule type" value="Genomic_DNA"/>
</dbReference>
<comment type="similarity">
    <text evidence="2">Belongs to the YIP1 family.</text>
</comment>
<name>A0A2U1J4F5_SMIAN</name>
<dbReference type="PANTHER" id="PTHR21236">
    <property type="entry name" value="GOLGI MEMBRANE PROTEIN YIP1"/>
    <property type="match status" value="1"/>
</dbReference>
<keyword evidence="5 6" id="KW-0472">Membrane</keyword>
<feature type="transmembrane region" description="Helical" evidence="6">
    <location>
        <begin position="173"/>
        <end position="190"/>
    </location>
</feature>
<keyword evidence="8" id="KW-1185">Reference proteome</keyword>
<dbReference type="InterPro" id="IPR045231">
    <property type="entry name" value="Yip1/4-like"/>
</dbReference>
<dbReference type="GO" id="GO:0016020">
    <property type="term" value="C:membrane"/>
    <property type="evidence" value="ECO:0007669"/>
    <property type="project" value="UniProtKB-SubCell"/>
</dbReference>
<comment type="subcellular location">
    <subcellularLocation>
        <location evidence="1">Membrane</location>
        <topology evidence="1">Multi-pass membrane protein</topology>
    </subcellularLocation>
</comment>
<proteinExistence type="inferred from homology"/>
<evidence type="ECO:0000256" key="1">
    <source>
        <dbReference type="ARBA" id="ARBA00004141"/>
    </source>
</evidence>
<comment type="caution">
    <text evidence="7">The sequence shown here is derived from an EMBL/GenBank/DDBJ whole genome shotgun (WGS) entry which is preliminary data.</text>
</comment>
<sequence>MSSVLPDYEDIGNSNSNGFISQSGPTPNLSGRMGTPFGASAGSSNYATVPGSLPGGYTINTLDETILQSINRDLSEVFQKTKQVLIPRAQKDVLKEWDLWGPLLFTLLLSISFFQSVCTLGYCVSPLLISALITVLIKKNIISMLCVAATVFWSIYAASGFLTESHFQNRKLLALYPIVLFYSIFGWIITI</sequence>
<evidence type="ECO:0000256" key="3">
    <source>
        <dbReference type="ARBA" id="ARBA00022692"/>
    </source>
</evidence>
<reference evidence="7 8" key="1">
    <citation type="journal article" date="2018" name="MBio">
        <title>Comparative Genomics Reveals the Core Gene Toolbox for the Fungus-Insect Symbiosis.</title>
        <authorList>
            <person name="Wang Y."/>
            <person name="Stata M."/>
            <person name="Wang W."/>
            <person name="Stajich J.E."/>
            <person name="White M.M."/>
            <person name="Moncalvo J.M."/>
        </authorList>
    </citation>
    <scope>NUCLEOTIDE SEQUENCE [LARGE SCALE GENOMIC DNA]</scope>
    <source>
        <strain evidence="7 8">AUS-126-30</strain>
    </source>
</reference>
<evidence type="ECO:0000256" key="4">
    <source>
        <dbReference type="ARBA" id="ARBA00022989"/>
    </source>
</evidence>
<dbReference type="GO" id="GO:0005802">
    <property type="term" value="C:trans-Golgi network"/>
    <property type="evidence" value="ECO:0007669"/>
    <property type="project" value="TreeGrafter"/>
</dbReference>
<dbReference type="PANTHER" id="PTHR21236:SF1">
    <property type="entry name" value="PROTEIN YIPF6"/>
    <property type="match status" value="1"/>
</dbReference>
<feature type="transmembrane region" description="Helical" evidence="6">
    <location>
        <begin position="103"/>
        <end position="129"/>
    </location>
</feature>
<organism evidence="7 8">
    <name type="scientific">Smittium angustum</name>
    <dbReference type="NCBI Taxonomy" id="133377"/>
    <lineage>
        <taxon>Eukaryota</taxon>
        <taxon>Fungi</taxon>
        <taxon>Fungi incertae sedis</taxon>
        <taxon>Zoopagomycota</taxon>
        <taxon>Kickxellomycotina</taxon>
        <taxon>Harpellomycetes</taxon>
        <taxon>Harpellales</taxon>
        <taxon>Legeriomycetaceae</taxon>
        <taxon>Smittium</taxon>
    </lineage>
</organism>
<evidence type="ECO:0008006" key="9">
    <source>
        <dbReference type="Google" id="ProtNLM"/>
    </source>
</evidence>
<feature type="transmembrane region" description="Helical" evidence="6">
    <location>
        <begin position="141"/>
        <end position="161"/>
    </location>
</feature>
<evidence type="ECO:0000256" key="2">
    <source>
        <dbReference type="ARBA" id="ARBA00010596"/>
    </source>
</evidence>
<gene>
    <name evidence="7" type="ORF">BB558_004123</name>
</gene>
<evidence type="ECO:0000256" key="6">
    <source>
        <dbReference type="SAM" id="Phobius"/>
    </source>
</evidence>
<dbReference type="GO" id="GO:0006888">
    <property type="term" value="P:endoplasmic reticulum to Golgi vesicle-mediated transport"/>
    <property type="evidence" value="ECO:0007669"/>
    <property type="project" value="InterPro"/>
</dbReference>
<keyword evidence="4 6" id="KW-1133">Transmembrane helix</keyword>
<evidence type="ECO:0000313" key="7">
    <source>
        <dbReference type="EMBL" id="PVZ99842.1"/>
    </source>
</evidence>
<protein>
    <recommendedName>
        <fullName evidence="9">Protein YIP</fullName>
    </recommendedName>
</protein>
<evidence type="ECO:0000313" key="8">
    <source>
        <dbReference type="Proteomes" id="UP000245591"/>
    </source>
</evidence>
<dbReference type="Proteomes" id="UP000245591">
    <property type="component" value="Unassembled WGS sequence"/>
</dbReference>
<dbReference type="AlphaFoldDB" id="A0A2U1J4F5"/>
<accession>A0A2U1J4F5</accession>